<organism evidence="1">
    <name type="scientific">Rhipicephalus zambeziensis</name>
    <dbReference type="NCBI Taxonomy" id="60191"/>
    <lineage>
        <taxon>Eukaryota</taxon>
        <taxon>Metazoa</taxon>
        <taxon>Ecdysozoa</taxon>
        <taxon>Arthropoda</taxon>
        <taxon>Chelicerata</taxon>
        <taxon>Arachnida</taxon>
        <taxon>Acari</taxon>
        <taxon>Parasitiformes</taxon>
        <taxon>Ixodida</taxon>
        <taxon>Ixodoidea</taxon>
        <taxon>Ixodidae</taxon>
        <taxon>Rhipicephalinae</taxon>
        <taxon>Rhipicephalus</taxon>
        <taxon>Rhipicephalus</taxon>
    </lineage>
</organism>
<evidence type="ECO:0000313" key="1">
    <source>
        <dbReference type="EMBL" id="MAA12625.1"/>
    </source>
</evidence>
<proteinExistence type="predicted"/>
<name>A0A224Y7F2_9ACAR</name>
<protein>
    <submittedName>
        <fullName evidence="1">Uncharacterized protein</fullName>
    </submittedName>
</protein>
<reference evidence="1" key="1">
    <citation type="journal article" date="2017" name="Parasit. Vectors">
        <title>Sialotranscriptomics of Rhipicephalus zambeziensis reveals intricate expression profiles of secretory proteins and suggests tight temporal transcriptional regulation during blood-feeding.</title>
        <authorList>
            <person name="de Castro M.H."/>
            <person name="de Klerk D."/>
            <person name="Pienaar R."/>
            <person name="Rees D.J.G."/>
            <person name="Mans B.J."/>
        </authorList>
    </citation>
    <scope>NUCLEOTIDE SEQUENCE</scope>
    <source>
        <tissue evidence="1">Salivary glands</tissue>
    </source>
</reference>
<dbReference type="AlphaFoldDB" id="A0A224Y7F2"/>
<dbReference type="EMBL" id="GFPF01001479">
    <property type="protein sequence ID" value="MAA12625.1"/>
    <property type="molecule type" value="Transcribed_RNA"/>
</dbReference>
<accession>A0A224Y7F2</accession>
<sequence length="130" mass="14700">MNLFLTSQNISAIFTATSRAHSLRWATAYCKLYISKYRAAKKLSFSRQKHNISKMKSPCLILVVFWATCISISTSLPPASSKAPLSERYMDDGQNFCPQRPSCSNDHDCWPCKCVTSSGRHMCINPDGWR</sequence>